<evidence type="ECO:0000313" key="8">
    <source>
        <dbReference type="Proteomes" id="UP000682005"/>
    </source>
</evidence>
<feature type="region of interest" description="Disordered" evidence="3">
    <location>
        <begin position="225"/>
        <end position="248"/>
    </location>
</feature>
<feature type="compositionally biased region" description="Acidic residues" evidence="3">
    <location>
        <begin position="230"/>
        <end position="242"/>
    </location>
</feature>
<dbReference type="InterPro" id="IPR015854">
    <property type="entry name" value="ABC_transpr_LolD-like"/>
</dbReference>
<protein>
    <submittedName>
        <fullName evidence="6">ATP-binding cassette domain-containing protein</fullName>
    </submittedName>
    <submittedName>
        <fullName evidence="5">Phosphonate ABC transporter ATP-binding protein</fullName>
    </submittedName>
</protein>
<dbReference type="GO" id="GO:0016887">
    <property type="term" value="F:ATP hydrolysis activity"/>
    <property type="evidence" value="ECO:0007669"/>
    <property type="project" value="InterPro"/>
</dbReference>
<dbReference type="Proteomes" id="UP000682005">
    <property type="component" value="Chromosome 2"/>
</dbReference>
<dbReference type="PROSITE" id="PS50893">
    <property type="entry name" value="ABC_TRANSPORTER_2"/>
    <property type="match status" value="1"/>
</dbReference>
<dbReference type="GO" id="GO:0022857">
    <property type="term" value="F:transmembrane transporter activity"/>
    <property type="evidence" value="ECO:0007669"/>
    <property type="project" value="TreeGrafter"/>
</dbReference>
<evidence type="ECO:0000313" key="7">
    <source>
        <dbReference type="Proteomes" id="UP000060345"/>
    </source>
</evidence>
<dbReference type="SMART" id="SM00382">
    <property type="entry name" value="AAA"/>
    <property type="match status" value="1"/>
</dbReference>
<dbReference type="PANTHER" id="PTHR24220:SF470">
    <property type="entry name" value="CELL DIVISION ATP-BINDING PROTEIN FTSE"/>
    <property type="match status" value="1"/>
</dbReference>
<keyword evidence="1" id="KW-0547">Nucleotide-binding</keyword>
<dbReference type="KEGG" id="pfus:ADJ77_12885"/>
<dbReference type="OrthoDB" id="9802264at2"/>
<dbReference type="PROSITE" id="PS00211">
    <property type="entry name" value="ABC_TRANSPORTER_1"/>
    <property type="match status" value="1"/>
</dbReference>
<accession>A0A0K1NNF1</accession>
<dbReference type="EMBL" id="CP072369">
    <property type="protein sequence ID" value="QUB85284.1"/>
    <property type="molecule type" value="Genomic_DNA"/>
</dbReference>
<keyword evidence="8" id="KW-1185">Reference proteome</keyword>
<dbReference type="STRING" id="1236517.ADJ77_12885"/>
<dbReference type="AlphaFoldDB" id="A0A0K1NNF1"/>
<evidence type="ECO:0000313" key="6">
    <source>
        <dbReference type="EMBL" id="QUB85284.1"/>
    </source>
</evidence>
<proteinExistence type="predicted"/>
<evidence type="ECO:0000313" key="5">
    <source>
        <dbReference type="EMBL" id="AKU70604.1"/>
    </source>
</evidence>
<dbReference type="RefSeq" id="WP_025078108.1">
    <property type="nucleotide sequence ID" value="NZ_BAKO01000008.1"/>
</dbReference>
<evidence type="ECO:0000256" key="2">
    <source>
        <dbReference type="ARBA" id="ARBA00022840"/>
    </source>
</evidence>
<dbReference type="Proteomes" id="UP000060345">
    <property type="component" value="Chromosome 2"/>
</dbReference>
<dbReference type="InterPro" id="IPR017871">
    <property type="entry name" value="ABC_transporter-like_CS"/>
</dbReference>
<dbReference type="EMBL" id="CP012075">
    <property type="protein sequence ID" value="AKU70604.1"/>
    <property type="molecule type" value="Genomic_DNA"/>
</dbReference>
<dbReference type="InterPro" id="IPR003593">
    <property type="entry name" value="AAA+_ATPase"/>
</dbReference>
<dbReference type="SUPFAM" id="SSF52540">
    <property type="entry name" value="P-loop containing nucleoside triphosphate hydrolases"/>
    <property type="match status" value="1"/>
</dbReference>
<feature type="domain" description="ABC transporter" evidence="4">
    <location>
        <begin position="3"/>
        <end position="241"/>
    </location>
</feature>
<dbReference type="GO" id="GO:0005524">
    <property type="term" value="F:ATP binding"/>
    <property type="evidence" value="ECO:0007669"/>
    <property type="project" value="UniProtKB-KW"/>
</dbReference>
<sequence>MLIDYKKANIYQDERLILKDVDFQAEKGEFIYLIGRVGSGKSSLLKTIYGELDIDSEDVEKAVVLDESMPNIKRSHIPALRKQMGIIFQDFQLLHDRSVAKNLKFVLQATGWNDRHKINRRIEEVLAQVGMGDKKDKMPSELSGGEQQRIAIARALLNAPKIIIADEPTGNLDPETAANIAGILKNTCQTGTTVIMSTHNINLLDKFPGKVYRCKDGELHLLTDKKEASDLDEETAPVEAIEEPAQND</sequence>
<dbReference type="InterPro" id="IPR027417">
    <property type="entry name" value="P-loop_NTPase"/>
</dbReference>
<dbReference type="Gene3D" id="3.40.50.300">
    <property type="entry name" value="P-loop containing nucleotide triphosphate hydrolases"/>
    <property type="match status" value="1"/>
</dbReference>
<dbReference type="GO" id="GO:0005886">
    <property type="term" value="C:plasma membrane"/>
    <property type="evidence" value="ECO:0007669"/>
    <property type="project" value="TreeGrafter"/>
</dbReference>
<name>A0A0K1NNF1_9BACT</name>
<evidence type="ECO:0000256" key="3">
    <source>
        <dbReference type="SAM" id="MobiDB-lite"/>
    </source>
</evidence>
<dbReference type="eggNOG" id="COG2884">
    <property type="taxonomic scope" value="Bacteria"/>
</dbReference>
<reference evidence="6 8" key="2">
    <citation type="submission" date="2021-03" db="EMBL/GenBank/DDBJ databases">
        <title>Human Oral Microbial Genomes.</title>
        <authorList>
            <person name="Johnston C.D."/>
            <person name="Chen T."/>
            <person name="Dewhirst F.E."/>
        </authorList>
    </citation>
    <scope>NUCLEOTIDE SEQUENCE [LARGE SCALE GENOMIC DNA]</scope>
    <source>
        <strain evidence="6 8">W1435</strain>
    </source>
</reference>
<dbReference type="Pfam" id="PF00005">
    <property type="entry name" value="ABC_tran"/>
    <property type="match status" value="1"/>
</dbReference>
<keyword evidence="2 5" id="KW-0067">ATP-binding</keyword>
<evidence type="ECO:0000259" key="4">
    <source>
        <dbReference type="PROSITE" id="PS50893"/>
    </source>
</evidence>
<gene>
    <name evidence="5" type="ORF">ADJ77_12885</name>
    <name evidence="6" type="ORF">J5A51_03105</name>
</gene>
<dbReference type="InterPro" id="IPR003439">
    <property type="entry name" value="ABC_transporter-like_ATP-bd"/>
</dbReference>
<dbReference type="PANTHER" id="PTHR24220">
    <property type="entry name" value="IMPORT ATP-BINDING PROTEIN"/>
    <property type="match status" value="1"/>
</dbReference>
<organism evidence="5 7">
    <name type="scientific">Prevotella fusca JCM 17724</name>
    <dbReference type="NCBI Taxonomy" id="1236517"/>
    <lineage>
        <taxon>Bacteria</taxon>
        <taxon>Pseudomonadati</taxon>
        <taxon>Bacteroidota</taxon>
        <taxon>Bacteroidia</taxon>
        <taxon>Bacteroidales</taxon>
        <taxon>Prevotellaceae</taxon>
        <taxon>Prevotella</taxon>
    </lineage>
</organism>
<reference evidence="5 7" key="1">
    <citation type="submission" date="2015-07" db="EMBL/GenBank/DDBJ databases">
        <authorList>
            <person name="Noorani M."/>
        </authorList>
    </citation>
    <scope>NUCLEOTIDE SEQUENCE [LARGE SCALE GENOMIC DNA]</scope>
    <source>
        <strain evidence="5 7">W1435</strain>
    </source>
</reference>
<evidence type="ECO:0000256" key="1">
    <source>
        <dbReference type="ARBA" id="ARBA00022741"/>
    </source>
</evidence>